<organism evidence="1 2">
    <name type="scientific">Stegodyphus mimosarum</name>
    <name type="common">African social velvet spider</name>
    <dbReference type="NCBI Taxonomy" id="407821"/>
    <lineage>
        <taxon>Eukaryota</taxon>
        <taxon>Metazoa</taxon>
        <taxon>Ecdysozoa</taxon>
        <taxon>Arthropoda</taxon>
        <taxon>Chelicerata</taxon>
        <taxon>Arachnida</taxon>
        <taxon>Araneae</taxon>
        <taxon>Araneomorphae</taxon>
        <taxon>Entelegynae</taxon>
        <taxon>Eresoidea</taxon>
        <taxon>Eresidae</taxon>
        <taxon>Stegodyphus</taxon>
    </lineage>
</organism>
<dbReference type="AlphaFoldDB" id="A0A087TLU2"/>
<evidence type="ECO:0000313" key="1">
    <source>
        <dbReference type="EMBL" id="KFM66081.1"/>
    </source>
</evidence>
<dbReference type="EMBL" id="KK115804">
    <property type="protein sequence ID" value="KFM66081.1"/>
    <property type="molecule type" value="Genomic_DNA"/>
</dbReference>
<reference evidence="1 2" key="1">
    <citation type="submission" date="2013-11" db="EMBL/GenBank/DDBJ databases">
        <title>Genome sequencing of Stegodyphus mimosarum.</title>
        <authorList>
            <person name="Bechsgaard J."/>
        </authorList>
    </citation>
    <scope>NUCLEOTIDE SEQUENCE [LARGE SCALE GENOMIC DNA]</scope>
</reference>
<dbReference type="Proteomes" id="UP000054359">
    <property type="component" value="Unassembled WGS sequence"/>
</dbReference>
<gene>
    <name evidence="1" type="ORF">X975_01935</name>
</gene>
<accession>A0A087TLU2</accession>
<protein>
    <submittedName>
        <fullName evidence="1">Uncharacterized protein</fullName>
    </submittedName>
</protein>
<evidence type="ECO:0000313" key="2">
    <source>
        <dbReference type="Proteomes" id="UP000054359"/>
    </source>
</evidence>
<keyword evidence="2" id="KW-1185">Reference proteome</keyword>
<proteinExistence type="predicted"/>
<feature type="non-terminal residue" evidence="1">
    <location>
        <position position="83"/>
    </location>
</feature>
<name>A0A087TLU2_STEMI</name>
<sequence length="83" mass="9483">MRTSGFHILHGGIRRSFTPPYSLAFHLKLTSTHSRFNQTFVVIIWFFSSTSMICCNVRPKLISKGSDSLATGLSRTLYEERRS</sequence>